<dbReference type="EMBL" id="LR721774">
    <property type="protein sequence ID" value="VVV33052.1"/>
    <property type="molecule type" value="Genomic_DNA"/>
</dbReference>
<evidence type="ECO:0000313" key="3">
    <source>
        <dbReference type="EMBL" id="VVV33052.1"/>
    </source>
</evidence>
<dbReference type="SUPFAM" id="SSF48452">
    <property type="entry name" value="TPR-like"/>
    <property type="match status" value="1"/>
</dbReference>
<dbReference type="OMA" id="NLQHGQE"/>
<dbReference type="FunFam" id="1.25.40.10:FF:000449">
    <property type="entry name" value="Pentatricopeptide repeat-containing protein mitochondrial"/>
    <property type="match status" value="1"/>
</dbReference>
<feature type="repeat" description="PPR" evidence="2">
    <location>
        <begin position="235"/>
        <end position="269"/>
    </location>
</feature>
<dbReference type="Gene3D" id="1.25.40.10">
    <property type="entry name" value="Tetratricopeptide repeat domain"/>
    <property type="match status" value="4"/>
</dbReference>
<dbReference type="OrthoDB" id="185373at2759"/>
<dbReference type="InterPro" id="IPR046848">
    <property type="entry name" value="E_motif"/>
</dbReference>
<feature type="repeat" description="PPR" evidence="2">
    <location>
        <begin position="270"/>
        <end position="304"/>
    </location>
</feature>
<dbReference type="NCBIfam" id="TIGR00756">
    <property type="entry name" value="PPR"/>
    <property type="match status" value="6"/>
</dbReference>
<feature type="repeat" description="PPR" evidence="2">
    <location>
        <begin position="472"/>
        <end position="506"/>
    </location>
</feature>
<dbReference type="PANTHER" id="PTHR47926:SF375">
    <property type="entry name" value="PENTATRICOPEPTIDE REPEAT-CONTAINING PROTEIN"/>
    <property type="match status" value="1"/>
</dbReference>
<feature type="repeat" description="PPR" evidence="2">
    <location>
        <begin position="134"/>
        <end position="168"/>
    </location>
</feature>
<protein>
    <recommendedName>
        <fullName evidence="4">Pentacotripeptide-repeat region of PRORP domain-containing protein</fullName>
    </recommendedName>
</protein>
<evidence type="ECO:0000256" key="2">
    <source>
        <dbReference type="PROSITE-ProRule" id="PRU00708"/>
    </source>
</evidence>
<dbReference type="PANTHER" id="PTHR47926">
    <property type="entry name" value="PENTATRICOPEPTIDE REPEAT-CONTAINING PROTEIN"/>
    <property type="match status" value="1"/>
</dbReference>
<feature type="repeat" description="PPR" evidence="2">
    <location>
        <begin position="204"/>
        <end position="234"/>
    </location>
</feature>
<accession>A0A5K0UWV9</accession>
<dbReference type="InterPro" id="IPR002885">
    <property type="entry name" value="PPR_rpt"/>
</dbReference>
<keyword evidence="1" id="KW-0677">Repeat</keyword>
<dbReference type="FunFam" id="1.25.40.10:FF:000393">
    <property type="entry name" value="Pentatricopeptide repeat-containing protein At1g20230"/>
    <property type="match status" value="1"/>
</dbReference>
<organism evidence="3">
    <name type="scientific">Nymphaea colorata</name>
    <name type="common">pocket water lily</name>
    <dbReference type="NCBI Taxonomy" id="210225"/>
    <lineage>
        <taxon>Eukaryota</taxon>
        <taxon>Viridiplantae</taxon>
        <taxon>Streptophyta</taxon>
        <taxon>Embryophyta</taxon>
        <taxon>Tracheophyta</taxon>
        <taxon>Spermatophyta</taxon>
        <taxon>Magnoliopsida</taxon>
        <taxon>Nymphaeales</taxon>
        <taxon>Nymphaeaceae</taxon>
        <taxon>Nymphaea</taxon>
    </lineage>
</organism>
<name>A0A5K0UWV9_9MAGN</name>
<feature type="repeat" description="PPR" evidence="2">
    <location>
        <begin position="371"/>
        <end position="405"/>
    </location>
</feature>
<dbReference type="Pfam" id="PF20431">
    <property type="entry name" value="E_motif"/>
    <property type="match status" value="1"/>
</dbReference>
<dbReference type="FunFam" id="1.25.40.10:FF:000366">
    <property type="entry name" value="Pentatricopeptide (PPR) repeat-containing protein"/>
    <property type="match status" value="1"/>
</dbReference>
<dbReference type="AlphaFoldDB" id="A0A5K0UWV9"/>
<dbReference type="Gramene" id="NC1G0089300.1">
    <property type="protein sequence ID" value="NC1G0089300.1:cds"/>
    <property type="gene ID" value="NC1G0089300"/>
</dbReference>
<proteinExistence type="predicted"/>
<dbReference type="InterPro" id="IPR046960">
    <property type="entry name" value="PPR_At4g14850-like_plant"/>
</dbReference>
<gene>
    <name evidence="3" type="ORF">NYM_LOCUS351</name>
</gene>
<dbReference type="PROSITE" id="PS51375">
    <property type="entry name" value="PPR"/>
    <property type="match status" value="6"/>
</dbReference>
<dbReference type="GO" id="GO:0003723">
    <property type="term" value="F:RNA binding"/>
    <property type="evidence" value="ECO:0007669"/>
    <property type="project" value="InterPro"/>
</dbReference>
<dbReference type="FunFam" id="1.25.40.10:FF:000627">
    <property type="entry name" value="Pentatricopeptide repeat-containing protein"/>
    <property type="match status" value="1"/>
</dbReference>
<reference evidence="3" key="1">
    <citation type="submission" date="2019-09" db="EMBL/GenBank/DDBJ databases">
        <authorList>
            <person name="Zhang L."/>
        </authorList>
    </citation>
    <scope>NUCLEOTIDE SEQUENCE</scope>
</reference>
<evidence type="ECO:0008006" key="4">
    <source>
        <dbReference type="Google" id="ProtNLM"/>
    </source>
</evidence>
<dbReference type="Pfam" id="PF01535">
    <property type="entry name" value="PPR"/>
    <property type="match status" value="4"/>
</dbReference>
<dbReference type="Pfam" id="PF13041">
    <property type="entry name" value="PPR_2"/>
    <property type="match status" value="3"/>
</dbReference>
<sequence>MPQFPLKSHTSLTAGSSLPTLPSLNYPPWEPTLVASLLSSIKSFTNQGQLAKAFKAFSLLLHHGVTCNLPAVSSILHTCASFKCLPQGKQLHAHSVCCGIHQHPLLVKRLVAMYSSCGSFPDAHLVVESSGTRDVFPWNVLISAYVKSGFFKEALGAYRSMVEFGVAADNFSYPSVLKACGEMGDLDLGRKVHGRIGTSGLEWNIFVHNALLTMYARCGEIGVARQVFDEMPERDVVSGNAMIEGYAQEGMWEQAFHLFETMQLDGWLANAVTWNTIAGGNVQMGKFEEALKLISQMRASGVNFDSVSLVVGLTACSHLGSLRPGKEIHGFAVRSFWDVTETFKNALITMYTRCKDFKGARLLFEKILEKSLISWNAIIAGYAHSDCAEDASCLFRKMVFSNIKPNYVTLASILSVISRVANLQHGKELHCYLIKNSYDDYLLLWNSLVNMYRNSGRISDARRVFDLIPKKDEISYTALIAGYGMQGKGEEAIKLFDEMVRCNIKPDHITMVVVLSACSHSGLVKEGRALFDKMIKDYKIKLRMEHYACIVDLLGRAGLLQEAEEIITQMPFKPSSAMWATLIGACRIHGNMEIGGWAAENLLDMKPENPGYYVLIANMYAAAGRWDKLAEVRVLMRNRGLKKPPGCTWIELDNRSHPFLVGDRTNAQAQEIYSMLDGLTIQMKDAGYVANWDFDLEVCDLIEDEVQGHMDDLVLMQEAIS</sequence>
<evidence type="ECO:0000256" key="1">
    <source>
        <dbReference type="ARBA" id="ARBA00022737"/>
    </source>
</evidence>
<dbReference type="InterPro" id="IPR011990">
    <property type="entry name" value="TPR-like_helical_dom_sf"/>
</dbReference>
<dbReference type="GO" id="GO:0009451">
    <property type="term" value="P:RNA modification"/>
    <property type="evidence" value="ECO:0007669"/>
    <property type="project" value="InterPro"/>
</dbReference>